<evidence type="ECO:0000313" key="2">
    <source>
        <dbReference type="EMBL" id="CAG9320299.1"/>
    </source>
</evidence>
<feature type="compositionally biased region" description="Polar residues" evidence="1">
    <location>
        <begin position="66"/>
        <end position="95"/>
    </location>
</feature>
<dbReference type="Proteomes" id="UP001162131">
    <property type="component" value="Unassembled WGS sequence"/>
</dbReference>
<name>A0AAU9J395_9CILI</name>
<evidence type="ECO:0000256" key="1">
    <source>
        <dbReference type="SAM" id="MobiDB-lite"/>
    </source>
</evidence>
<dbReference type="AlphaFoldDB" id="A0AAU9J395"/>
<accession>A0AAU9J395</accession>
<gene>
    <name evidence="2" type="ORF">BSTOLATCC_MIC26219</name>
</gene>
<comment type="caution">
    <text evidence="2">The sequence shown here is derived from an EMBL/GenBank/DDBJ whole genome shotgun (WGS) entry which is preliminary data.</text>
</comment>
<dbReference type="EMBL" id="CAJZBQ010000025">
    <property type="protein sequence ID" value="CAG9320299.1"/>
    <property type="molecule type" value="Genomic_DNA"/>
</dbReference>
<proteinExistence type="predicted"/>
<sequence>MSKNEQIPKPRSGFSIHNLSPAHHMHNTSLSHDTSKQSLSSEIPPESNQSKKSPNSFIYRYHSSRRTLTGNIRKSPMSRKSSNRDTLSSPNTSLMFASPKSYEPRKATIDYLEKYNLRLKRNSGDSSQASANAMMEIEECKEIDSRMENERNRINVFFTSGNAKCETNAVTVFKSTEGCRNYVKNSKIKIVYTV</sequence>
<reference evidence="2" key="1">
    <citation type="submission" date="2021-09" db="EMBL/GenBank/DDBJ databases">
        <authorList>
            <consortium name="AG Swart"/>
            <person name="Singh M."/>
            <person name="Singh A."/>
            <person name="Seah K."/>
            <person name="Emmerich C."/>
        </authorList>
    </citation>
    <scope>NUCLEOTIDE SEQUENCE</scope>
    <source>
        <strain evidence="2">ATCC30299</strain>
    </source>
</reference>
<feature type="compositionally biased region" description="Polar residues" evidence="1">
    <location>
        <begin position="27"/>
        <end position="56"/>
    </location>
</feature>
<feature type="region of interest" description="Disordered" evidence="1">
    <location>
        <begin position="1"/>
        <end position="98"/>
    </location>
</feature>
<protein>
    <submittedName>
        <fullName evidence="2">Uncharacterized protein</fullName>
    </submittedName>
</protein>
<keyword evidence="3" id="KW-1185">Reference proteome</keyword>
<organism evidence="2 3">
    <name type="scientific">Blepharisma stoltei</name>
    <dbReference type="NCBI Taxonomy" id="1481888"/>
    <lineage>
        <taxon>Eukaryota</taxon>
        <taxon>Sar</taxon>
        <taxon>Alveolata</taxon>
        <taxon>Ciliophora</taxon>
        <taxon>Postciliodesmatophora</taxon>
        <taxon>Heterotrichea</taxon>
        <taxon>Heterotrichida</taxon>
        <taxon>Blepharismidae</taxon>
        <taxon>Blepharisma</taxon>
    </lineage>
</organism>
<evidence type="ECO:0000313" key="3">
    <source>
        <dbReference type="Proteomes" id="UP001162131"/>
    </source>
</evidence>